<name>A0ABS2KEL2_9GAMM</name>
<sequence>MKQVPGPPTTDVPHCLEDPMFVTTRLARKLVTGASLAVIPFWLLAPSLARAAAVSPATAIAEFNTLCARDQGHLWGQNLCGPLLLVDAASRRIVANQNTRDGSLKRDADIYTGVLPPDVGIANTSTEWQGTRWIMVMLPLPTDQTRRDELLMHESFHRIQPSRLPPPPAPLPEHLATLEGRVSMRLEWRALAKALSEHGQARKTAVRDALAFRQWRRSRFPDAAASENALEINEGLAEYTGKRLGNPADSIASALKALADYDHRDAYVRSFAYASGPAYGLLLDIYSPGWRTRLRPDSDLGAMLHEAIGNAPLPSASSVRGPYGYAGIAEEETQAKHVRDQAAAKWKSKLVDGDTLKLPLLHVQMEFNPQNLFPLPPFGIVYPTAVLHDDWGTLTVDGGLLVSTDGKTATVDGAFRVNDGTYTGPGWTLRIAPGWAISAGSLRHAAPGSAASAQKSR</sequence>
<gene>
    <name evidence="1" type="ORF">ISS99_08770</name>
</gene>
<evidence type="ECO:0000313" key="2">
    <source>
        <dbReference type="Proteomes" id="UP001430193"/>
    </source>
</evidence>
<keyword evidence="2" id="KW-1185">Reference proteome</keyword>
<evidence type="ECO:0000313" key="1">
    <source>
        <dbReference type="EMBL" id="MBM7129615.1"/>
    </source>
</evidence>
<protein>
    <submittedName>
        <fullName evidence="1">Uncharacterized protein</fullName>
    </submittedName>
</protein>
<dbReference type="RefSeq" id="WP_204631231.1">
    <property type="nucleotide sequence ID" value="NZ_BSOC01000003.1"/>
</dbReference>
<dbReference type="EMBL" id="JADIKF010000038">
    <property type="protein sequence ID" value="MBM7129615.1"/>
    <property type="molecule type" value="Genomic_DNA"/>
</dbReference>
<comment type="caution">
    <text evidence="1">The sequence shown here is derived from an EMBL/GenBank/DDBJ whole genome shotgun (WGS) entry which is preliminary data.</text>
</comment>
<accession>A0ABS2KEL2</accession>
<organism evidence="1 2">
    <name type="scientific">Dyella mobilis</name>
    <dbReference type="NCBI Taxonomy" id="1849582"/>
    <lineage>
        <taxon>Bacteria</taxon>
        <taxon>Pseudomonadati</taxon>
        <taxon>Pseudomonadota</taxon>
        <taxon>Gammaproteobacteria</taxon>
        <taxon>Lysobacterales</taxon>
        <taxon>Rhodanobacteraceae</taxon>
        <taxon>Dyella</taxon>
    </lineage>
</organism>
<reference evidence="1" key="1">
    <citation type="submission" date="2020-10" db="EMBL/GenBank/DDBJ databases">
        <title>Phylogeny of dyella-like bacteria.</title>
        <authorList>
            <person name="Fu J."/>
        </authorList>
    </citation>
    <scope>NUCLEOTIDE SEQUENCE</scope>
    <source>
        <strain evidence="1">DHON07</strain>
    </source>
</reference>
<dbReference type="Proteomes" id="UP001430193">
    <property type="component" value="Unassembled WGS sequence"/>
</dbReference>
<proteinExistence type="predicted"/>